<comment type="subcellular location">
    <subcellularLocation>
        <location evidence="1">Secreted</location>
        <location evidence="1">Cell wall</location>
    </subcellularLocation>
</comment>
<evidence type="ECO:0000256" key="7">
    <source>
        <dbReference type="ARBA" id="ARBA00023316"/>
    </source>
</evidence>
<dbReference type="GO" id="GO:0004650">
    <property type="term" value="F:polygalacturonase activity"/>
    <property type="evidence" value="ECO:0007669"/>
    <property type="project" value="InterPro"/>
</dbReference>
<dbReference type="Pfam" id="PF00295">
    <property type="entry name" value="Glyco_hydro_28"/>
    <property type="match status" value="1"/>
</dbReference>
<dbReference type="EMBL" id="CAMAPF010000011">
    <property type="protein sequence ID" value="CAH9065066.1"/>
    <property type="molecule type" value="Genomic_DNA"/>
</dbReference>
<evidence type="ECO:0000256" key="6">
    <source>
        <dbReference type="ARBA" id="ARBA00023295"/>
    </source>
</evidence>
<dbReference type="Gene3D" id="2.160.20.10">
    <property type="entry name" value="Single-stranded right-handed beta-helix, Pectin lyase-like"/>
    <property type="match status" value="1"/>
</dbReference>
<protein>
    <recommendedName>
        <fullName evidence="12">Polygalacturonase</fullName>
    </recommendedName>
</protein>
<dbReference type="InterPro" id="IPR006626">
    <property type="entry name" value="PbH1"/>
</dbReference>
<comment type="caution">
    <text evidence="10">The sequence shown here is derived from an EMBL/GenBank/DDBJ whole genome shotgun (WGS) entry which is preliminary data.</text>
</comment>
<evidence type="ECO:0000313" key="11">
    <source>
        <dbReference type="Proteomes" id="UP001152523"/>
    </source>
</evidence>
<evidence type="ECO:0000256" key="5">
    <source>
        <dbReference type="ARBA" id="ARBA00022801"/>
    </source>
</evidence>
<keyword evidence="11" id="KW-1185">Reference proteome</keyword>
<proteinExistence type="inferred from homology"/>
<keyword evidence="7" id="KW-0961">Cell wall biogenesis/degradation</keyword>
<dbReference type="InterPro" id="IPR000743">
    <property type="entry name" value="Glyco_hydro_28"/>
</dbReference>
<dbReference type="GO" id="GO:0071555">
    <property type="term" value="P:cell wall organization"/>
    <property type="evidence" value="ECO:0007669"/>
    <property type="project" value="UniProtKB-KW"/>
</dbReference>
<evidence type="ECO:0000256" key="9">
    <source>
        <dbReference type="RuleBase" id="RU361169"/>
    </source>
</evidence>
<feature type="active site" evidence="8">
    <location>
        <position position="62"/>
    </location>
</feature>
<keyword evidence="6 9" id="KW-0326">Glycosidase</keyword>
<evidence type="ECO:0008006" key="12">
    <source>
        <dbReference type="Google" id="ProtNLM"/>
    </source>
</evidence>
<sequence length="214" mass="22682">MLFKGVKLTAPGNSPNTDGIKIGASKNIQISRSVIATGDDCVAMVSGSQKIGIDNVACGPGHGISIGSLGKSKDEFVSDIHIRRCSLSGTQNGLRIKTWADSFQGKVSNVIFEDVEMNNVNNPLFIDQQYCPSGHCSSESTSSVEIRNVTFKNIWGTSSSSEAVIMDCSLTNPCQDVKLVDINLDYSGNGATISQCSNVHGNADGEQRPPGCLH</sequence>
<reference evidence="10" key="1">
    <citation type="submission" date="2022-07" db="EMBL/GenBank/DDBJ databases">
        <authorList>
            <person name="Macas J."/>
            <person name="Novak P."/>
            <person name="Neumann P."/>
        </authorList>
    </citation>
    <scope>NUCLEOTIDE SEQUENCE</scope>
</reference>
<dbReference type="GO" id="GO:0005975">
    <property type="term" value="P:carbohydrate metabolic process"/>
    <property type="evidence" value="ECO:0007669"/>
    <property type="project" value="InterPro"/>
</dbReference>
<gene>
    <name evidence="10" type="ORF">CEPIT_LOCUS2232</name>
</gene>
<evidence type="ECO:0000256" key="1">
    <source>
        <dbReference type="ARBA" id="ARBA00004191"/>
    </source>
</evidence>
<evidence type="ECO:0000256" key="4">
    <source>
        <dbReference type="ARBA" id="ARBA00022525"/>
    </source>
</evidence>
<evidence type="ECO:0000256" key="2">
    <source>
        <dbReference type="ARBA" id="ARBA00008834"/>
    </source>
</evidence>
<dbReference type="SMART" id="SM00710">
    <property type="entry name" value="PbH1"/>
    <property type="match status" value="5"/>
</dbReference>
<dbReference type="SUPFAM" id="SSF51126">
    <property type="entry name" value="Pectin lyase-like"/>
    <property type="match status" value="1"/>
</dbReference>
<accession>A0AAV0C6V7</accession>
<keyword evidence="4" id="KW-0964">Secreted</keyword>
<dbReference type="PROSITE" id="PS00502">
    <property type="entry name" value="POLYGALACTURONASE"/>
    <property type="match status" value="1"/>
</dbReference>
<evidence type="ECO:0000256" key="8">
    <source>
        <dbReference type="PROSITE-ProRule" id="PRU10052"/>
    </source>
</evidence>
<dbReference type="PANTHER" id="PTHR31375">
    <property type="match status" value="1"/>
</dbReference>
<dbReference type="Proteomes" id="UP001152523">
    <property type="component" value="Unassembled WGS sequence"/>
</dbReference>
<dbReference type="InterPro" id="IPR012334">
    <property type="entry name" value="Pectin_lyas_fold"/>
</dbReference>
<evidence type="ECO:0000256" key="3">
    <source>
        <dbReference type="ARBA" id="ARBA00022512"/>
    </source>
</evidence>
<organism evidence="10 11">
    <name type="scientific">Cuscuta epithymum</name>
    <dbReference type="NCBI Taxonomy" id="186058"/>
    <lineage>
        <taxon>Eukaryota</taxon>
        <taxon>Viridiplantae</taxon>
        <taxon>Streptophyta</taxon>
        <taxon>Embryophyta</taxon>
        <taxon>Tracheophyta</taxon>
        <taxon>Spermatophyta</taxon>
        <taxon>Magnoliopsida</taxon>
        <taxon>eudicotyledons</taxon>
        <taxon>Gunneridae</taxon>
        <taxon>Pentapetalae</taxon>
        <taxon>asterids</taxon>
        <taxon>lamiids</taxon>
        <taxon>Solanales</taxon>
        <taxon>Convolvulaceae</taxon>
        <taxon>Cuscuteae</taxon>
        <taxon>Cuscuta</taxon>
        <taxon>Cuscuta subgen. Cuscuta</taxon>
    </lineage>
</organism>
<dbReference type="InterPro" id="IPR011050">
    <property type="entry name" value="Pectin_lyase_fold/virulence"/>
</dbReference>
<name>A0AAV0C6V7_9ASTE</name>
<dbReference type="AlphaFoldDB" id="A0AAV0C6V7"/>
<comment type="similarity">
    <text evidence="2 9">Belongs to the glycosyl hydrolase 28 family.</text>
</comment>
<evidence type="ECO:0000313" key="10">
    <source>
        <dbReference type="EMBL" id="CAH9065066.1"/>
    </source>
</evidence>
<keyword evidence="3" id="KW-0134">Cell wall</keyword>
<keyword evidence="5 9" id="KW-0378">Hydrolase</keyword>